<proteinExistence type="predicted"/>
<feature type="domain" description="Glycosyl transferase family 1" evidence="3">
    <location>
        <begin position="211"/>
        <end position="355"/>
    </location>
</feature>
<dbReference type="EMBL" id="AVPU01000014">
    <property type="protein sequence ID" value="KGM54324.1"/>
    <property type="molecule type" value="Genomic_DNA"/>
</dbReference>
<dbReference type="GO" id="GO:0016757">
    <property type="term" value="F:glycosyltransferase activity"/>
    <property type="evidence" value="ECO:0007669"/>
    <property type="project" value="UniProtKB-KW"/>
</dbReference>
<protein>
    <recommendedName>
        <fullName evidence="7">Glycosyl transferase family 1</fullName>
    </recommendedName>
</protein>
<accession>A0A0A0EUY8</accession>
<evidence type="ECO:0000259" key="4">
    <source>
        <dbReference type="Pfam" id="PF13439"/>
    </source>
</evidence>
<dbReference type="Proteomes" id="UP000029998">
    <property type="component" value="Unassembled WGS sequence"/>
</dbReference>
<dbReference type="CDD" id="cd03801">
    <property type="entry name" value="GT4_PimA-like"/>
    <property type="match status" value="1"/>
</dbReference>
<evidence type="ECO:0008006" key="7">
    <source>
        <dbReference type="Google" id="ProtNLM"/>
    </source>
</evidence>
<dbReference type="InterPro" id="IPR001296">
    <property type="entry name" value="Glyco_trans_1"/>
</dbReference>
<dbReference type="Pfam" id="PF00534">
    <property type="entry name" value="Glycos_transf_1"/>
    <property type="match status" value="1"/>
</dbReference>
<dbReference type="InterPro" id="IPR028098">
    <property type="entry name" value="Glyco_trans_4-like_N"/>
</dbReference>
<dbReference type="Pfam" id="PF13439">
    <property type="entry name" value="Glyco_transf_4"/>
    <property type="match status" value="1"/>
</dbReference>
<dbReference type="STRING" id="1385517.N800_04465"/>
<keyword evidence="2" id="KW-0808">Transferase</keyword>
<dbReference type="SUPFAM" id="SSF53756">
    <property type="entry name" value="UDP-Glycosyltransferase/glycogen phosphorylase"/>
    <property type="match status" value="1"/>
</dbReference>
<dbReference type="eggNOG" id="COG0438">
    <property type="taxonomic scope" value="Bacteria"/>
</dbReference>
<sequence length="383" mass="42154">MSVAEFRDFLHPGQWSERLPKGMGGTPVNLLCKELLRRGQRLVLFSCDPSVENEVVLTGDNLRICIGPLGTRPARNFFKTARSYLRHAILRERPDIVHAQWTYEYAMAVQQLDIPQVVTAHDAPLRCLWHSLIPFRAAKTAMAYSVMMRARKIVSVSPYVAEHIRRYAFYRRPEQIIPNGMPAEAFIGDVAPGVKTGAITFATVLVGWGAYKNGQAAIKAFARVRTKHPEARLLMFGAGHGGGDPAASWARERTLAAGIEFVGALPYDLLMKRLAKEVDVLVHPSLVESQGMALIEAMARGIPVIGGHRSGGVPWTLDNGRAGRLVDVRSPDAIAAAMHELAMDAELRRSLAIAALDHARAAFHVEKVADAWQSVYDDLAAQR</sequence>
<evidence type="ECO:0000256" key="2">
    <source>
        <dbReference type="ARBA" id="ARBA00022679"/>
    </source>
</evidence>
<dbReference type="PANTHER" id="PTHR12526">
    <property type="entry name" value="GLYCOSYLTRANSFERASE"/>
    <property type="match status" value="1"/>
</dbReference>
<comment type="caution">
    <text evidence="5">The sequence shown here is derived from an EMBL/GenBank/DDBJ whole genome shotgun (WGS) entry which is preliminary data.</text>
</comment>
<reference evidence="5 6" key="1">
    <citation type="submission" date="2013-08" db="EMBL/GenBank/DDBJ databases">
        <title>Genome sequencing of Lysobacter.</title>
        <authorList>
            <person name="Zhang S."/>
            <person name="Wang G."/>
        </authorList>
    </citation>
    <scope>NUCLEOTIDE SEQUENCE [LARGE SCALE GENOMIC DNA]</scope>
    <source>
        <strain evidence="5 6">GH1-9</strain>
    </source>
</reference>
<keyword evidence="1" id="KW-0328">Glycosyltransferase</keyword>
<feature type="domain" description="Glycosyltransferase subfamily 4-like N-terminal" evidence="4">
    <location>
        <begin position="30"/>
        <end position="182"/>
    </location>
</feature>
<keyword evidence="6" id="KW-1185">Reference proteome</keyword>
<evidence type="ECO:0000313" key="6">
    <source>
        <dbReference type="Proteomes" id="UP000029998"/>
    </source>
</evidence>
<evidence type="ECO:0000256" key="1">
    <source>
        <dbReference type="ARBA" id="ARBA00022676"/>
    </source>
</evidence>
<organism evidence="5 6">
    <name type="scientific">Lysobacter daejeonensis GH1-9</name>
    <dbReference type="NCBI Taxonomy" id="1385517"/>
    <lineage>
        <taxon>Bacteria</taxon>
        <taxon>Pseudomonadati</taxon>
        <taxon>Pseudomonadota</taxon>
        <taxon>Gammaproteobacteria</taxon>
        <taxon>Lysobacterales</taxon>
        <taxon>Lysobacteraceae</taxon>
        <taxon>Aerolutibacter</taxon>
    </lineage>
</organism>
<evidence type="ECO:0000313" key="5">
    <source>
        <dbReference type="EMBL" id="KGM54324.1"/>
    </source>
</evidence>
<dbReference type="PANTHER" id="PTHR12526:SF510">
    <property type="entry name" value="D-INOSITOL 3-PHOSPHATE GLYCOSYLTRANSFERASE"/>
    <property type="match status" value="1"/>
</dbReference>
<name>A0A0A0EUY8_9GAMM</name>
<dbReference type="GO" id="GO:1901135">
    <property type="term" value="P:carbohydrate derivative metabolic process"/>
    <property type="evidence" value="ECO:0007669"/>
    <property type="project" value="UniProtKB-ARBA"/>
</dbReference>
<gene>
    <name evidence="5" type="ORF">N800_04465</name>
</gene>
<evidence type="ECO:0000259" key="3">
    <source>
        <dbReference type="Pfam" id="PF00534"/>
    </source>
</evidence>
<dbReference type="Gene3D" id="3.40.50.2000">
    <property type="entry name" value="Glycogen Phosphorylase B"/>
    <property type="match status" value="2"/>
</dbReference>
<dbReference type="AlphaFoldDB" id="A0A0A0EUY8"/>